<proteinExistence type="predicted"/>
<gene>
    <name evidence="2" type="ORF">GSTUM_00010893001</name>
</gene>
<organism evidence="2 3">
    <name type="scientific">Tuber melanosporum (strain Mel28)</name>
    <name type="common">Perigord black truffle</name>
    <dbReference type="NCBI Taxonomy" id="656061"/>
    <lineage>
        <taxon>Eukaryota</taxon>
        <taxon>Fungi</taxon>
        <taxon>Dikarya</taxon>
        <taxon>Ascomycota</taxon>
        <taxon>Pezizomycotina</taxon>
        <taxon>Pezizomycetes</taxon>
        <taxon>Pezizales</taxon>
        <taxon>Tuberaceae</taxon>
        <taxon>Tuber</taxon>
    </lineage>
</organism>
<evidence type="ECO:0000313" key="3">
    <source>
        <dbReference type="Proteomes" id="UP000006911"/>
    </source>
</evidence>
<dbReference type="AlphaFoldDB" id="D5GMR2"/>
<accession>D5GMR2</accession>
<name>D5GMR2_TUBMM</name>
<feature type="compositionally biased region" description="Gly residues" evidence="1">
    <location>
        <begin position="118"/>
        <end position="128"/>
    </location>
</feature>
<dbReference type="GeneID" id="9185141"/>
<keyword evidence="3" id="KW-1185">Reference proteome</keyword>
<sequence length="190" mass="19755">MSIPQSRPCSQSATSTSSIPHYQFTPTLPPLQQSPHPALWDIEESLREEKAAKAEAAKRKEYWEQELGVCAFFSFLKSRFSSPSSPSSPTDTASTESATRITHPLIPRARAYQRRRTVGGGGVGGGLRSGSTCASQSGMRVKTGKGSRGAGGGGGGVGSSRGRGGFYWDVASSVGSGKSSCVGAGVWGPV</sequence>
<dbReference type="InParanoid" id="D5GMR2"/>
<evidence type="ECO:0000256" key="1">
    <source>
        <dbReference type="SAM" id="MobiDB-lite"/>
    </source>
</evidence>
<feature type="compositionally biased region" description="Low complexity" evidence="1">
    <location>
        <begin position="80"/>
        <end position="99"/>
    </location>
</feature>
<feature type="compositionally biased region" description="Gly residues" evidence="1">
    <location>
        <begin position="146"/>
        <end position="162"/>
    </location>
</feature>
<feature type="region of interest" description="Disordered" evidence="1">
    <location>
        <begin position="1"/>
        <end position="38"/>
    </location>
</feature>
<protein>
    <submittedName>
        <fullName evidence="2">(Perigord truffle) hypothetical protein</fullName>
    </submittedName>
</protein>
<evidence type="ECO:0000313" key="2">
    <source>
        <dbReference type="EMBL" id="CAZ85805.1"/>
    </source>
</evidence>
<dbReference type="Proteomes" id="UP000006911">
    <property type="component" value="Unassembled WGS sequence"/>
</dbReference>
<dbReference type="RefSeq" id="XP_002841614.1">
    <property type="nucleotide sequence ID" value="XM_002841568.1"/>
</dbReference>
<reference evidence="2 3" key="1">
    <citation type="journal article" date="2010" name="Nature">
        <title>Perigord black truffle genome uncovers evolutionary origins and mechanisms of symbiosis.</title>
        <authorList>
            <person name="Martin F."/>
            <person name="Kohler A."/>
            <person name="Murat C."/>
            <person name="Balestrini R."/>
            <person name="Coutinho P.M."/>
            <person name="Jaillon O."/>
            <person name="Montanini B."/>
            <person name="Morin E."/>
            <person name="Noel B."/>
            <person name="Percudani R."/>
            <person name="Porcel B."/>
            <person name="Rubini A."/>
            <person name="Amicucci A."/>
            <person name="Amselem J."/>
            <person name="Anthouard V."/>
            <person name="Arcioni S."/>
            <person name="Artiguenave F."/>
            <person name="Aury J.M."/>
            <person name="Ballario P."/>
            <person name="Bolchi A."/>
            <person name="Brenna A."/>
            <person name="Brun A."/>
            <person name="Buee M."/>
            <person name="Cantarel B."/>
            <person name="Chevalier G."/>
            <person name="Couloux A."/>
            <person name="Da Silva C."/>
            <person name="Denoeud F."/>
            <person name="Duplessis S."/>
            <person name="Ghignone S."/>
            <person name="Hilselberger B."/>
            <person name="Iotti M."/>
            <person name="Marcais B."/>
            <person name="Mello A."/>
            <person name="Miranda M."/>
            <person name="Pacioni G."/>
            <person name="Quesneville H."/>
            <person name="Riccioni C."/>
            <person name="Ruotolo R."/>
            <person name="Splivallo R."/>
            <person name="Stocchi V."/>
            <person name="Tisserant E."/>
            <person name="Viscomi A.R."/>
            <person name="Zambonelli A."/>
            <person name="Zampieri E."/>
            <person name="Henrissat B."/>
            <person name="Lebrun M.H."/>
            <person name="Paolocci F."/>
            <person name="Bonfante P."/>
            <person name="Ottonello S."/>
            <person name="Wincker P."/>
        </authorList>
    </citation>
    <scope>NUCLEOTIDE SEQUENCE [LARGE SCALE GENOMIC DNA]</scope>
    <source>
        <strain evidence="2 3">Mel28</strain>
    </source>
</reference>
<feature type="compositionally biased region" description="Polar residues" evidence="1">
    <location>
        <begin position="1"/>
        <end position="35"/>
    </location>
</feature>
<feature type="region of interest" description="Disordered" evidence="1">
    <location>
        <begin position="80"/>
        <end position="162"/>
    </location>
</feature>
<dbReference type="KEGG" id="tml:GSTUM_00010893001"/>
<dbReference type="EMBL" id="FN430359">
    <property type="protein sequence ID" value="CAZ85805.1"/>
    <property type="molecule type" value="Genomic_DNA"/>
</dbReference>
<dbReference type="HOGENOM" id="CLU_1428963_0_0_1"/>